<protein>
    <recommendedName>
        <fullName evidence="2">SF4 helicase domain-containing protein</fullName>
    </recommendedName>
</protein>
<evidence type="ECO:0000313" key="3">
    <source>
        <dbReference type="EMBL" id="GHF65312.1"/>
    </source>
</evidence>
<feature type="region of interest" description="Disordered" evidence="1">
    <location>
        <begin position="280"/>
        <end position="353"/>
    </location>
</feature>
<feature type="region of interest" description="Disordered" evidence="1">
    <location>
        <begin position="200"/>
        <end position="230"/>
    </location>
</feature>
<keyword evidence="4" id="KW-1185">Reference proteome</keyword>
<comment type="caution">
    <text evidence="3">The sequence shown here is derived from an EMBL/GenBank/DDBJ whole genome shotgun (WGS) entry which is preliminary data.</text>
</comment>
<evidence type="ECO:0000259" key="2">
    <source>
        <dbReference type="PROSITE" id="PS51199"/>
    </source>
</evidence>
<organism evidence="3 4">
    <name type="scientific">Deinococcus metalli</name>
    <dbReference type="NCBI Taxonomy" id="1141878"/>
    <lineage>
        <taxon>Bacteria</taxon>
        <taxon>Thermotogati</taxon>
        <taxon>Deinococcota</taxon>
        <taxon>Deinococci</taxon>
        <taxon>Deinococcales</taxon>
        <taxon>Deinococcaceae</taxon>
        <taxon>Deinococcus</taxon>
    </lineage>
</organism>
<feature type="compositionally biased region" description="Basic and acidic residues" evidence="1">
    <location>
        <begin position="307"/>
        <end position="317"/>
    </location>
</feature>
<dbReference type="RefSeq" id="WP_380112362.1">
    <property type="nucleotide sequence ID" value="NZ_JBHSAK010000006.1"/>
</dbReference>
<dbReference type="PROSITE" id="PS51199">
    <property type="entry name" value="SF4_HELICASE"/>
    <property type="match status" value="1"/>
</dbReference>
<dbReference type="CDD" id="cd04859">
    <property type="entry name" value="Prim_Pol"/>
    <property type="match status" value="1"/>
</dbReference>
<feature type="compositionally biased region" description="Polar residues" evidence="1">
    <location>
        <begin position="208"/>
        <end position="219"/>
    </location>
</feature>
<evidence type="ECO:0000313" key="4">
    <source>
        <dbReference type="Proteomes" id="UP000619376"/>
    </source>
</evidence>
<dbReference type="SUPFAM" id="SSF56747">
    <property type="entry name" value="Prim-pol domain"/>
    <property type="match status" value="1"/>
</dbReference>
<dbReference type="EMBL" id="BNAJ01000023">
    <property type="protein sequence ID" value="GHF65312.1"/>
    <property type="molecule type" value="Genomic_DNA"/>
</dbReference>
<dbReference type="InterPro" id="IPR027417">
    <property type="entry name" value="P-loop_NTPase"/>
</dbReference>
<reference evidence="4" key="1">
    <citation type="journal article" date="2019" name="Int. J. Syst. Evol. Microbiol.">
        <title>The Global Catalogue of Microorganisms (GCM) 10K type strain sequencing project: providing services to taxonomists for standard genome sequencing and annotation.</title>
        <authorList>
            <consortium name="The Broad Institute Genomics Platform"/>
            <consortium name="The Broad Institute Genome Sequencing Center for Infectious Disease"/>
            <person name="Wu L."/>
            <person name="Ma J."/>
        </authorList>
    </citation>
    <scope>NUCLEOTIDE SEQUENCE [LARGE SCALE GENOMIC DNA]</scope>
    <source>
        <strain evidence="4">CGMCC 1.18437</strain>
    </source>
</reference>
<dbReference type="InterPro" id="IPR007694">
    <property type="entry name" value="DNA_helicase_DnaB-like_C"/>
</dbReference>
<feature type="domain" description="SF4 helicase" evidence="2">
    <location>
        <begin position="463"/>
        <end position="682"/>
    </location>
</feature>
<name>A0ABQ3JXY0_9DEIO</name>
<dbReference type="SUPFAM" id="SSF52540">
    <property type="entry name" value="P-loop containing nucleoside triphosphate hydrolases"/>
    <property type="match status" value="1"/>
</dbReference>
<dbReference type="Pfam" id="PF03796">
    <property type="entry name" value="DnaB_C"/>
    <property type="match status" value="1"/>
</dbReference>
<dbReference type="Proteomes" id="UP000619376">
    <property type="component" value="Unassembled WGS sequence"/>
</dbReference>
<sequence length="778" mass="83653">MTGTPESTNTLQEAALAALQRGWSVLPVQVSGEWAKKPAYVLVDTGHSEVKDGKTVPAWKGLQTTRPTPTDVTTWFARPNGKGLALVTGSISGVVVIDFDGPAGEALREQLGLPVHVRTGSGGSHVYFEHPGWPVTTLNGKAKEDLGKQWPGLDIRGDGGYAVIPPSRNASGPYTWLGRPGEMLPLDRLPEDLRAFLGLLEAPRPSAPRNTTPSTSYTGQRRDGSGRPPAELLLGRALDQVNAGEGRNNAGAEMVMQLRDNGYSEGEAWDVMREYVARVPQQDAHGRQDPYTEGAARATLRSIYTRPARDPWEDRRPAPSSGPTSVLASAPRSEGAPPSPVAETGDGPVVLTGDTDFARVDAALAMPHAENAVARRSQTADDLRTLLQDGRPVFALAPTHTMERTLDAAGVEWYALPRLSVTATGEQLLEELRTAMADVWGASLAGSQTFLQEELLALADARLNRGGAMYPTGLAEFDEAIGGGFYDGLHVLGGVTGGGKTALALAIAEGNARAGRPVLYVTYEQSRYELWSRMISTRTGIAQRHLRSGGTPERPVSADLQINPQYIDLIENVAPSLTVIEGDGFDGGSWGVDRIAAQVRRLKAAHDGRAPLVILDYLQRMPSGSEKDKRHQVDDIVMGLQVRLGRELHAPLLLISSVGRGKYGELATMPLEERLSVFKESGGVEYTAYTATLLYPLGAQNIQALGLEAPPLPGSSRAALKGLWKYLVLDLAKNREGEAPCQWVVRWYPVRGTFELVQALDPEALGQEVGSVGRRASR</sequence>
<dbReference type="SMART" id="SM00943">
    <property type="entry name" value="Prim-Pol"/>
    <property type="match status" value="1"/>
</dbReference>
<dbReference type="Gene3D" id="3.40.50.300">
    <property type="entry name" value="P-loop containing nucleotide triphosphate hydrolases"/>
    <property type="match status" value="1"/>
</dbReference>
<dbReference type="PANTHER" id="PTHR30153:SF2">
    <property type="entry name" value="REPLICATIVE DNA HELICASE"/>
    <property type="match status" value="1"/>
</dbReference>
<gene>
    <name evidence="3" type="ORF">GCM10017781_46310</name>
</gene>
<evidence type="ECO:0000256" key="1">
    <source>
        <dbReference type="SAM" id="MobiDB-lite"/>
    </source>
</evidence>
<dbReference type="Pfam" id="PF09250">
    <property type="entry name" value="Prim-Pol"/>
    <property type="match status" value="1"/>
</dbReference>
<dbReference type="PANTHER" id="PTHR30153">
    <property type="entry name" value="REPLICATIVE DNA HELICASE DNAB"/>
    <property type="match status" value="1"/>
</dbReference>
<dbReference type="InterPro" id="IPR015330">
    <property type="entry name" value="DNA_primase/pol_bifunc_N"/>
</dbReference>
<proteinExistence type="predicted"/>
<accession>A0ABQ3JXY0</accession>